<evidence type="ECO:0000256" key="5">
    <source>
        <dbReference type="SAM" id="Phobius"/>
    </source>
</evidence>
<evidence type="ECO:0000256" key="3">
    <source>
        <dbReference type="ARBA" id="ARBA00023136"/>
    </source>
</evidence>
<sequence>MKEWELSWVWKKWLFMANTLQLLLQGIMSSALFFIQNCIIKKKGPIFASAFSPLCTVIVVAMEPILLKLDIYVGGIVGIIVVICRLYSLLWGKAKDKEASTSILPIQNEGEDFTNGDEKGDEDSLGGDERDG</sequence>
<dbReference type="InterPro" id="IPR030184">
    <property type="entry name" value="WAT1-related"/>
</dbReference>
<reference evidence="7" key="1">
    <citation type="journal article" date="2013" name="Science">
        <title>The Amborella genome and the evolution of flowering plants.</title>
        <authorList>
            <consortium name="Amborella Genome Project"/>
        </authorList>
    </citation>
    <scope>NUCLEOTIDE SEQUENCE [LARGE SCALE GENOMIC DNA]</scope>
</reference>
<protein>
    <recommendedName>
        <fullName evidence="8">WAT1-related protein</fullName>
    </recommendedName>
</protein>
<keyword evidence="7" id="KW-1185">Reference proteome</keyword>
<evidence type="ECO:0000256" key="1">
    <source>
        <dbReference type="ARBA" id="ARBA00022692"/>
    </source>
</evidence>
<accession>W1NQ94</accession>
<evidence type="ECO:0000313" key="7">
    <source>
        <dbReference type="Proteomes" id="UP000017836"/>
    </source>
</evidence>
<feature type="region of interest" description="Disordered" evidence="4">
    <location>
        <begin position="103"/>
        <end position="132"/>
    </location>
</feature>
<evidence type="ECO:0000256" key="2">
    <source>
        <dbReference type="ARBA" id="ARBA00022989"/>
    </source>
</evidence>
<dbReference type="HOGENOM" id="CLU_1919906_0_0_1"/>
<feature type="transmembrane region" description="Helical" evidence="5">
    <location>
        <begin position="46"/>
        <end position="65"/>
    </location>
</feature>
<dbReference type="Gramene" id="ERM96954">
    <property type="protein sequence ID" value="ERM96954"/>
    <property type="gene ID" value="AMTR_s00074p00158040"/>
</dbReference>
<feature type="transmembrane region" description="Helical" evidence="5">
    <location>
        <begin position="13"/>
        <end position="34"/>
    </location>
</feature>
<feature type="compositionally biased region" description="Acidic residues" evidence="4">
    <location>
        <begin position="109"/>
        <end position="126"/>
    </location>
</feature>
<dbReference type="EMBL" id="KI396637">
    <property type="protein sequence ID" value="ERM96954.1"/>
    <property type="molecule type" value="Genomic_DNA"/>
</dbReference>
<keyword evidence="1 5" id="KW-0812">Transmembrane</keyword>
<dbReference type="GO" id="GO:0016020">
    <property type="term" value="C:membrane"/>
    <property type="evidence" value="ECO:0007669"/>
    <property type="project" value="InterPro"/>
</dbReference>
<feature type="transmembrane region" description="Helical" evidence="5">
    <location>
        <begin position="71"/>
        <end position="90"/>
    </location>
</feature>
<dbReference type="GO" id="GO:0022857">
    <property type="term" value="F:transmembrane transporter activity"/>
    <property type="evidence" value="ECO:0007669"/>
    <property type="project" value="InterPro"/>
</dbReference>
<keyword evidence="2 5" id="KW-1133">Transmembrane helix</keyword>
<evidence type="ECO:0008006" key="8">
    <source>
        <dbReference type="Google" id="ProtNLM"/>
    </source>
</evidence>
<gene>
    <name evidence="6" type="ORF">AMTR_s00074p00158040</name>
</gene>
<keyword evidence="3 5" id="KW-0472">Membrane</keyword>
<evidence type="ECO:0000313" key="6">
    <source>
        <dbReference type="EMBL" id="ERM96954.1"/>
    </source>
</evidence>
<organism evidence="6 7">
    <name type="scientific">Amborella trichopoda</name>
    <dbReference type="NCBI Taxonomy" id="13333"/>
    <lineage>
        <taxon>Eukaryota</taxon>
        <taxon>Viridiplantae</taxon>
        <taxon>Streptophyta</taxon>
        <taxon>Embryophyta</taxon>
        <taxon>Tracheophyta</taxon>
        <taxon>Spermatophyta</taxon>
        <taxon>Magnoliopsida</taxon>
        <taxon>Amborellales</taxon>
        <taxon>Amborellaceae</taxon>
        <taxon>Amborella</taxon>
    </lineage>
</organism>
<dbReference type="AlphaFoldDB" id="W1NQ94"/>
<proteinExistence type="predicted"/>
<evidence type="ECO:0000256" key="4">
    <source>
        <dbReference type="SAM" id="MobiDB-lite"/>
    </source>
</evidence>
<dbReference type="Proteomes" id="UP000017836">
    <property type="component" value="Unassembled WGS sequence"/>
</dbReference>
<dbReference type="PANTHER" id="PTHR31218">
    <property type="entry name" value="WAT1-RELATED PROTEIN"/>
    <property type="match status" value="1"/>
</dbReference>
<name>W1NQ94_AMBTC</name>